<evidence type="ECO:0000313" key="2">
    <source>
        <dbReference type="EMBL" id="NNM70982.1"/>
    </source>
</evidence>
<dbReference type="PRINTS" id="PR01210">
    <property type="entry name" value="GGTRANSPTASE"/>
</dbReference>
<dbReference type="GO" id="GO:0016740">
    <property type="term" value="F:transferase activity"/>
    <property type="evidence" value="ECO:0007669"/>
    <property type="project" value="UniProtKB-KW"/>
</dbReference>
<dbReference type="EMBL" id="JABEPP010000001">
    <property type="protein sequence ID" value="NNM70982.1"/>
    <property type="molecule type" value="Genomic_DNA"/>
</dbReference>
<dbReference type="Pfam" id="PF01019">
    <property type="entry name" value="G_glu_transpept"/>
    <property type="match status" value="1"/>
</dbReference>
<keyword evidence="2" id="KW-0808">Transferase</keyword>
<dbReference type="Proteomes" id="UP000564885">
    <property type="component" value="Unassembled WGS sequence"/>
</dbReference>
<dbReference type="PANTHER" id="PTHR43881:SF5">
    <property type="entry name" value="GAMMA-GLUTAMYLTRANSPEPTIDASE"/>
    <property type="match status" value="1"/>
</dbReference>
<gene>
    <name evidence="2" type="ORF">HJG44_01050</name>
</gene>
<dbReference type="AlphaFoldDB" id="A0A849HV46"/>
<sequence>MTDTPTFAAAAVAAPHRLAAESGRAVLAEGGNAIEAMVAMAATIAVVYPHMNALGGDAFWLVREPGGRMRSIEACGPAGSLATIGRYRDKGYDVLPFRGPDAAITVAGVVGGWEAALGHARSLGAGLPLPDLLADAIRFAKDGYEISASELRTRPNEPEALNAAPGFLATFGFDGKPPKRGDVRRVPALAATLEQLAHVGLGDFYRGDVGREIAADLDLLGAPITRADLERFEAVFREPLAAKLRHGTAYNKAPPTQGIASLLILGIYERLRIAGPESVRHHHGLIEATKRAFRIRDRIVTDFDRLRHDPASFLTPAAFEREAAAIDMSRAAPWPAPPGDGDTVWMGAIDKDGLAVSYIQSIYWDWGSGCVLQRTGIHWQNRGASFSLDPDSVNPLEPGRRPFHTLNPALAVLSDGRVLSYGAMGGDGQPQFQAQIFTRYVELGEGVAEAVDRPRWLLGRTWGQSSTSLKMESRFDPSLMEGLARLGHDVEEVGEPYSDGFGHAGLLVKHPGNGRVEATHDPRSDGGAAGI</sequence>
<dbReference type="RefSeq" id="WP_171216496.1">
    <property type="nucleotide sequence ID" value="NZ_JABEPP010000001.1"/>
</dbReference>
<evidence type="ECO:0000313" key="3">
    <source>
        <dbReference type="Proteomes" id="UP000564885"/>
    </source>
</evidence>
<proteinExistence type="predicted"/>
<evidence type="ECO:0000256" key="1">
    <source>
        <dbReference type="SAM" id="MobiDB-lite"/>
    </source>
</evidence>
<dbReference type="Gene3D" id="3.60.20.40">
    <property type="match status" value="1"/>
</dbReference>
<organism evidence="2 3">
    <name type="scientific">Enterovirga aerilata</name>
    <dbReference type="NCBI Taxonomy" id="2730920"/>
    <lineage>
        <taxon>Bacteria</taxon>
        <taxon>Pseudomonadati</taxon>
        <taxon>Pseudomonadota</taxon>
        <taxon>Alphaproteobacteria</taxon>
        <taxon>Hyphomicrobiales</taxon>
        <taxon>Methylobacteriaceae</taxon>
        <taxon>Enterovirga</taxon>
    </lineage>
</organism>
<dbReference type="SUPFAM" id="SSF56235">
    <property type="entry name" value="N-terminal nucleophile aminohydrolases (Ntn hydrolases)"/>
    <property type="match status" value="1"/>
</dbReference>
<protein>
    <submittedName>
        <fullName evidence="2">Gamma-glutamyltransferase</fullName>
    </submittedName>
</protein>
<keyword evidence="3" id="KW-1185">Reference proteome</keyword>
<accession>A0A849HV46</accession>
<dbReference type="InterPro" id="IPR029055">
    <property type="entry name" value="Ntn_hydrolases_N"/>
</dbReference>
<dbReference type="Gene3D" id="1.10.246.130">
    <property type="match status" value="1"/>
</dbReference>
<dbReference type="InterPro" id="IPR043138">
    <property type="entry name" value="GGT_lsub"/>
</dbReference>
<dbReference type="InterPro" id="IPR043137">
    <property type="entry name" value="GGT_ssub_C"/>
</dbReference>
<dbReference type="InterPro" id="IPR052896">
    <property type="entry name" value="GGT-like_enzyme"/>
</dbReference>
<name>A0A849HV46_9HYPH</name>
<comment type="caution">
    <text evidence="2">The sequence shown here is derived from an EMBL/GenBank/DDBJ whole genome shotgun (WGS) entry which is preliminary data.</text>
</comment>
<feature type="region of interest" description="Disordered" evidence="1">
    <location>
        <begin position="512"/>
        <end position="531"/>
    </location>
</feature>
<reference evidence="2 3" key="1">
    <citation type="submission" date="2020-04" db="EMBL/GenBank/DDBJ databases">
        <title>Enterovirga sp. isolate from soil.</title>
        <authorList>
            <person name="Chea S."/>
            <person name="Kim D.-U."/>
        </authorList>
    </citation>
    <scope>NUCLEOTIDE SEQUENCE [LARGE SCALE GENOMIC DNA]</scope>
    <source>
        <strain evidence="2 3">DB1703</strain>
    </source>
</reference>
<dbReference type="PANTHER" id="PTHR43881">
    <property type="entry name" value="GAMMA-GLUTAMYLTRANSPEPTIDASE (AFU_ORTHOLOGUE AFUA_4G13580)"/>
    <property type="match status" value="1"/>
</dbReference>